<protein>
    <submittedName>
        <fullName evidence="1">Uncharacterized protein</fullName>
    </submittedName>
</protein>
<dbReference type="AlphaFoldDB" id="A0A9X3CLF1"/>
<dbReference type="EMBL" id="JAKRRY010000005">
    <property type="protein sequence ID" value="MCW8345603.1"/>
    <property type="molecule type" value="Genomic_DNA"/>
</dbReference>
<keyword evidence="2" id="KW-1185">Reference proteome</keyword>
<gene>
    <name evidence="1" type="ORF">MD535_06215</name>
</gene>
<reference evidence="1" key="1">
    <citation type="submission" date="2022-02" db="EMBL/GenBank/DDBJ databases">
        <title>Vibrio sp. nov, a new bacterium isolated from seawater.</title>
        <authorList>
            <person name="Yuan Y."/>
        </authorList>
    </citation>
    <scope>NUCLEOTIDE SEQUENCE</scope>
    <source>
        <strain evidence="1">ZSDZ65</strain>
    </source>
</reference>
<evidence type="ECO:0000313" key="1">
    <source>
        <dbReference type="EMBL" id="MCW8345603.1"/>
    </source>
</evidence>
<dbReference type="RefSeq" id="WP_265674012.1">
    <property type="nucleotide sequence ID" value="NZ_JAKRRY010000005.1"/>
</dbReference>
<proteinExistence type="predicted"/>
<organism evidence="1 2">
    <name type="scientific">Vibrio qingdaonensis</name>
    <dbReference type="NCBI Taxonomy" id="2829491"/>
    <lineage>
        <taxon>Bacteria</taxon>
        <taxon>Pseudomonadati</taxon>
        <taxon>Pseudomonadota</taxon>
        <taxon>Gammaproteobacteria</taxon>
        <taxon>Vibrionales</taxon>
        <taxon>Vibrionaceae</taxon>
        <taxon>Vibrio</taxon>
    </lineage>
</organism>
<sequence length="93" mass="10241">MNVDKAKKRIAKQVKKGFKGYPQITLEYRGETAERASEVVVQFVLAEGAQTQEELFASTTDARNDEVIQSALVKIIERANASSVIEVEGVSLI</sequence>
<dbReference type="Proteomes" id="UP001155587">
    <property type="component" value="Unassembled WGS sequence"/>
</dbReference>
<accession>A0A9X3CLF1</accession>
<comment type="caution">
    <text evidence="1">The sequence shown here is derived from an EMBL/GenBank/DDBJ whole genome shotgun (WGS) entry which is preliminary data.</text>
</comment>
<evidence type="ECO:0000313" key="2">
    <source>
        <dbReference type="Proteomes" id="UP001155587"/>
    </source>
</evidence>
<name>A0A9X3CLF1_9VIBR</name>